<keyword evidence="1" id="KW-0479">Metal-binding</keyword>
<dbReference type="Proteomes" id="UP000034350">
    <property type="component" value="Unassembled WGS sequence"/>
</dbReference>
<dbReference type="VEuPathDB" id="MicrosporidiaDB:G9O61_00g017400"/>
<organism evidence="9 10">
    <name type="scientific">Vairimorpha ceranae</name>
    <dbReference type="NCBI Taxonomy" id="40302"/>
    <lineage>
        <taxon>Eukaryota</taxon>
        <taxon>Fungi</taxon>
        <taxon>Fungi incertae sedis</taxon>
        <taxon>Microsporidia</taxon>
        <taxon>Nosematidae</taxon>
        <taxon>Vairimorpha</taxon>
    </lineage>
</organism>
<dbReference type="VEuPathDB" id="MicrosporidiaDB:NCER_100513"/>
<keyword evidence="2" id="KW-0677">Repeat</keyword>
<dbReference type="Pfam" id="PF13499">
    <property type="entry name" value="EF-hand_7"/>
    <property type="match status" value="1"/>
</dbReference>
<dbReference type="VEuPathDB" id="MicrosporidiaDB:AAJ76_2300031006"/>
<evidence type="ECO:0000256" key="6">
    <source>
        <dbReference type="ARBA" id="ARBA00031295"/>
    </source>
</evidence>
<dbReference type="InterPro" id="IPR011992">
    <property type="entry name" value="EF-hand-dom_pair"/>
</dbReference>
<evidence type="ECO:0000256" key="1">
    <source>
        <dbReference type="ARBA" id="ARBA00022723"/>
    </source>
</evidence>
<feature type="domain" description="EF-hand" evidence="8">
    <location>
        <begin position="96"/>
        <end position="131"/>
    </location>
</feature>
<dbReference type="CDD" id="cd00051">
    <property type="entry name" value="EFh"/>
    <property type="match status" value="1"/>
</dbReference>
<evidence type="ECO:0000259" key="8">
    <source>
        <dbReference type="PROSITE" id="PS50222"/>
    </source>
</evidence>
<accession>A0A0F9WF58</accession>
<evidence type="ECO:0000256" key="3">
    <source>
        <dbReference type="ARBA" id="ARBA00023774"/>
    </source>
</evidence>
<evidence type="ECO:0000313" key="10">
    <source>
        <dbReference type="Proteomes" id="UP000034350"/>
    </source>
</evidence>
<dbReference type="PROSITE" id="PS50222">
    <property type="entry name" value="EF_HAND_2"/>
    <property type="match status" value="1"/>
</dbReference>
<dbReference type="GO" id="GO:0005509">
    <property type="term" value="F:calcium ion binding"/>
    <property type="evidence" value="ECO:0007669"/>
    <property type="project" value="InterPro"/>
</dbReference>
<dbReference type="PANTHER" id="PTHR45942">
    <property type="entry name" value="PROTEIN PHOSPATASE 3 REGULATORY SUBUNIT B ALPHA ISOFORM TYPE 1"/>
    <property type="match status" value="1"/>
</dbReference>
<evidence type="ECO:0000256" key="7">
    <source>
        <dbReference type="ARBA" id="ARBA00032848"/>
    </source>
</evidence>
<evidence type="ECO:0000256" key="5">
    <source>
        <dbReference type="ARBA" id="ARBA00023832"/>
    </source>
</evidence>
<dbReference type="GeneID" id="36319620"/>
<reference evidence="9 10" key="1">
    <citation type="journal article" date="2015" name="Environ. Microbiol.">
        <title>Genome analyses suggest the presence of polyploidy and recent human-driven expansions in eight global populations of the honeybee pathogen Nosema ceranae.</title>
        <authorList>
            <person name="Pelin A."/>
            <person name="Selman M."/>
            <person name="Aris-Brosou S."/>
            <person name="Farinelli L."/>
            <person name="Corradi N."/>
        </authorList>
    </citation>
    <scope>NUCLEOTIDE SEQUENCE [LARGE SCALE GENOMIC DNA]</scope>
    <source>
        <strain evidence="9 10">PA08 1199</strain>
    </source>
</reference>
<comment type="caution">
    <text evidence="9">The sequence shown here is derived from an EMBL/GenBank/DDBJ whole genome shotgun (WGS) entry which is preliminary data.</text>
</comment>
<dbReference type="Gene3D" id="1.10.238.10">
    <property type="entry name" value="EF-hand"/>
    <property type="match status" value="1"/>
</dbReference>
<dbReference type="OrthoDB" id="191686at2759"/>
<dbReference type="EMBL" id="JPQZ01000023">
    <property type="protein sequence ID" value="KKO75370.1"/>
    <property type="molecule type" value="Genomic_DNA"/>
</dbReference>
<dbReference type="SUPFAM" id="SSF47473">
    <property type="entry name" value="EF-hand"/>
    <property type="match status" value="1"/>
</dbReference>
<comment type="similarity">
    <text evidence="3">Belongs to the calcineurin regulatory subunit family.</text>
</comment>
<evidence type="ECO:0000256" key="2">
    <source>
        <dbReference type="ARBA" id="ARBA00022737"/>
    </source>
</evidence>
<evidence type="ECO:0000256" key="4">
    <source>
        <dbReference type="ARBA" id="ARBA00023792"/>
    </source>
</evidence>
<dbReference type="RefSeq" id="XP_024331112.1">
    <property type="nucleotide sequence ID" value="XM_024474693.1"/>
</dbReference>
<name>A0A0F9WF58_9MICR</name>
<evidence type="ECO:0000313" key="9">
    <source>
        <dbReference type="EMBL" id="KKO75370.1"/>
    </source>
</evidence>
<dbReference type="AlphaFoldDB" id="A0A0F9WF58"/>
<dbReference type="InterPro" id="IPR002048">
    <property type="entry name" value="EF_hand_dom"/>
</dbReference>
<keyword evidence="10" id="KW-1185">Reference proteome</keyword>
<sequence>MGNVNSTILCEEELEELKNTSVFNFVEIEHLYERFCYLDRLNVGYLTYKELNSIPEFEMNPFNKLICSVIERRFDYQNITFAHFLDLIGLFNIRTDLNKRIKFLFDIFDLNQDGKLCKSVLKRIFKLMGCNDDKEVDIVLKMYDIHKKGYIDFNDFTAFYMSDPIIEQNMLIDFTKNIKQPSKVGFKDIIIPYFFNKKNR</sequence>
<protein>
    <recommendedName>
        <fullName evidence="5">Calcineurin subunit B</fullName>
    </recommendedName>
    <alternativeName>
        <fullName evidence="6">Calcineurin regulatory subunit</fullName>
    </alternativeName>
    <alternativeName>
        <fullName evidence="7">Protein phosphatase 2B regulatory subunit</fullName>
    </alternativeName>
</protein>
<dbReference type="SMART" id="SM00054">
    <property type="entry name" value="EFh"/>
    <property type="match status" value="2"/>
</dbReference>
<gene>
    <name evidence="9" type="ORF">AAJ76_2300031006</name>
</gene>
<comment type="subunit">
    <text evidence="4">Composed of a catalytic subunit (A) and a regulatory subunit (B).</text>
</comment>
<proteinExistence type="inferred from homology"/>